<feature type="transmembrane region" description="Helical" evidence="8">
    <location>
        <begin position="74"/>
        <end position="94"/>
    </location>
</feature>
<reference evidence="10 11" key="1">
    <citation type="journal article" date="2015" name="Genome Announc.">
        <title>Expanding the biotechnology potential of lactobacilli through comparative genomics of 213 strains and associated genera.</title>
        <authorList>
            <person name="Sun Z."/>
            <person name="Harris H.M."/>
            <person name="McCann A."/>
            <person name="Guo C."/>
            <person name="Argimon S."/>
            <person name="Zhang W."/>
            <person name="Yang X."/>
            <person name="Jeffery I.B."/>
            <person name="Cooney J.C."/>
            <person name="Kagawa T.F."/>
            <person name="Liu W."/>
            <person name="Song Y."/>
            <person name="Salvetti E."/>
            <person name="Wrobel A."/>
            <person name="Rasinkangas P."/>
            <person name="Parkhill J."/>
            <person name="Rea M.C."/>
            <person name="O'Sullivan O."/>
            <person name="Ritari J."/>
            <person name="Douillard F.P."/>
            <person name="Paul Ross R."/>
            <person name="Yang R."/>
            <person name="Briner A.E."/>
            <person name="Felis G.E."/>
            <person name="de Vos W.M."/>
            <person name="Barrangou R."/>
            <person name="Klaenhammer T.R."/>
            <person name="Caufield P.W."/>
            <person name="Cui Y."/>
            <person name="Zhang H."/>
            <person name="O'Toole P.W."/>
        </authorList>
    </citation>
    <scope>NUCLEOTIDE SEQUENCE [LARGE SCALE GENOMIC DNA]</scope>
    <source>
        <strain evidence="10 11">DSM 18527</strain>
    </source>
</reference>
<feature type="transmembrane region" description="Helical" evidence="8">
    <location>
        <begin position="278"/>
        <end position="298"/>
    </location>
</feature>
<keyword evidence="5 8" id="KW-0812">Transmembrane</keyword>
<keyword evidence="7 8" id="KW-0472">Membrane</keyword>
<feature type="transmembrane region" description="Helical" evidence="8">
    <location>
        <begin position="304"/>
        <end position="329"/>
    </location>
</feature>
<dbReference type="SUPFAM" id="SSF103473">
    <property type="entry name" value="MFS general substrate transporter"/>
    <property type="match status" value="1"/>
</dbReference>
<name>X0PDR4_9LACO</name>
<keyword evidence="11" id="KW-1185">Reference proteome</keyword>
<feature type="transmembrane region" description="Helical" evidence="8">
    <location>
        <begin position="100"/>
        <end position="121"/>
    </location>
</feature>
<comment type="caution">
    <text evidence="10">The sequence shown here is derived from an EMBL/GenBank/DDBJ whole genome shotgun (WGS) entry which is preliminary data.</text>
</comment>
<dbReference type="PROSITE" id="PS50850">
    <property type="entry name" value="MFS"/>
    <property type="match status" value="1"/>
</dbReference>
<dbReference type="FunFam" id="1.20.1720.10:FF:000005">
    <property type="entry name" value="Bcr/CflA family efflux transporter"/>
    <property type="match status" value="1"/>
</dbReference>
<keyword evidence="6 8" id="KW-1133">Transmembrane helix</keyword>
<dbReference type="PROSITE" id="PS00216">
    <property type="entry name" value="SUGAR_TRANSPORT_1"/>
    <property type="match status" value="1"/>
</dbReference>
<dbReference type="PANTHER" id="PTHR23502:SF132">
    <property type="entry name" value="POLYAMINE TRANSPORTER 2-RELATED"/>
    <property type="match status" value="1"/>
</dbReference>
<dbReference type="PATRIC" id="fig|1423734.3.peg.153"/>
<proteinExistence type="inferred from homology"/>
<keyword evidence="4 8" id="KW-1003">Cell membrane</keyword>
<dbReference type="InterPro" id="IPR004812">
    <property type="entry name" value="Efflux_drug-R_Bcr/CmlA"/>
</dbReference>
<feature type="transmembrane region" description="Helical" evidence="8">
    <location>
        <begin position="43"/>
        <end position="62"/>
    </location>
</feature>
<feature type="domain" description="Major facilitator superfamily (MFS) profile" evidence="9">
    <location>
        <begin position="6"/>
        <end position="392"/>
    </location>
</feature>
<sequence>MARAKRFLLTFLLGTLSAFGPLSMDMYLPALPDLQANLHTSQSLAQLSITACLLGLAIGQVFVGPISDRFGRRWPLLIGVGFYALTSFVIVGVTQISTLIVLRFIQGLGGSAGQVLSRSIARDQFSGKSLARFMAILMSINGVFPIIAPLFGGLVIRFTNWQGIFMILGIIGVILVLCVLFFLKETLPKAKRSRSTGHAFKEMGELVLDGGFMKYALGQGFVMGALFVYIAGSSFVFQQIYHLSPQMFSFIYAINGISLVLGSNIVGRLVTNLSEERILRVGILFGVSVTGLLSLSLILGTNMYVLMIGLLLMVFGIGIVNTTATSLAMNAEGDKAGGASALLGLSMNAIGGLATPLVGLFGSHSQVPMVLLMFTAEVIGFLIYTGFTKRLA</sequence>
<dbReference type="InterPro" id="IPR036259">
    <property type="entry name" value="MFS_trans_sf"/>
</dbReference>
<dbReference type="InterPro" id="IPR005829">
    <property type="entry name" value="Sugar_transporter_CS"/>
</dbReference>
<evidence type="ECO:0000256" key="5">
    <source>
        <dbReference type="ARBA" id="ARBA00022692"/>
    </source>
</evidence>
<dbReference type="AlphaFoldDB" id="X0PDR4"/>
<dbReference type="STRING" id="1423734.FC83_GL000153"/>
<evidence type="ECO:0000256" key="6">
    <source>
        <dbReference type="ARBA" id="ARBA00022989"/>
    </source>
</evidence>
<accession>X0PDR4</accession>
<dbReference type="eggNOG" id="COG2814">
    <property type="taxonomic scope" value="Bacteria"/>
</dbReference>
<feature type="transmembrane region" description="Helical" evidence="8">
    <location>
        <begin position="247"/>
        <end position="266"/>
    </location>
</feature>
<dbReference type="Gene3D" id="1.20.1720.10">
    <property type="entry name" value="Multidrug resistance protein D"/>
    <property type="match status" value="1"/>
</dbReference>
<evidence type="ECO:0000256" key="3">
    <source>
        <dbReference type="ARBA" id="ARBA00022448"/>
    </source>
</evidence>
<dbReference type="CDD" id="cd17320">
    <property type="entry name" value="MFS_MdfA_MDR_like"/>
    <property type="match status" value="1"/>
</dbReference>
<dbReference type="InterPro" id="IPR020846">
    <property type="entry name" value="MFS_dom"/>
</dbReference>
<dbReference type="RefSeq" id="WP_035451824.1">
    <property type="nucleotide sequence ID" value="NZ_AZGA01000065.1"/>
</dbReference>
<dbReference type="EMBL" id="AZGA01000065">
    <property type="protein sequence ID" value="KRM32869.1"/>
    <property type="molecule type" value="Genomic_DNA"/>
</dbReference>
<dbReference type="GO" id="GO:0042910">
    <property type="term" value="F:xenobiotic transmembrane transporter activity"/>
    <property type="evidence" value="ECO:0007669"/>
    <property type="project" value="InterPro"/>
</dbReference>
<evidence type="ECO:0000313" key="11">
    <source>
        <dbReference type="Proteomes" id="UP000051236"/>
    </source>
</evidence>
<evidence type="ECO:0000256" key="1">
    <source>
        <dbReference type="ARBA" id="ARBA00004651"/>
    </source>
</evidence>
<feature type="transmembrane region" description="Helical" evidence="8">
    <location>
        <begin position="164"/>
        <end position="183"/>
    </location>
</feature>
<dbReference type="OrthoDB" id="9800416at2"/>
<evidence type="ECO:0000259" key="9">
    <source>
        <dbReference type="PROSITE" id="PS50850"/>
    </source>
</evidence>
<feature type="transmembrane region" description="Helical" evidence="8">
    <location>
        <begin position="341"/>
        <end position="361"/>
    </location>
</feature>
<feature type="transmembrane region" description="Helical" evidence="8">
    <location>
        <begin position="221"/>
        <end position="241"/>
    </location>
</feature>
<gene>
    <name evidence="10" type="ORF">FC83_GL000153</name>
</gene>
<evidence type="ECO:0000256" key="4">
    <source>
        <dbReference type="ARBA" id="ARBA00022475"/>
    </source>
</evidence>
<dbReference type="NCBIfam" id="TIGR00710">
    <property type="entry name" value="efflux_Bcr_CflA"/>
    <property type="match status" value="1"/>
</dbReference>
<comment type="caution">
    <text evidence="8">Lacks conserved residue(s) required for the propagation of feature annotation.</text>
</comment>
<dbReference type="GO" id="GO:1990961">
    <property type="term" value="P:xenobiotic detoxification by transmembrane export across the plasma membrane"/>
    <property type="evidence" value="ECO:0007669"/>
    <property type="project" value="InterPro"/>
</dbReference>
<feature type="transmembrane region" description="Helical" evidence="8">
    <location>
        <begin position="367"/>
        <end position="387"/>
    </location>
</feature>
<comment type="similarity">
    <text evidence="2 8">Belongs to the major facilitator superfamily. Bcr/CmlA family.</text>
</comment>
<dbReference type="InterPro" id="IPR011701">
    <property type="entry name" value="MFS"/>
</dbReference>
<comment type="subcellular location">
    <subcellularLocation>
        <location evidence="1 8">Cell membrane</location>
        <topology evidence="1 8">Multi-pass membrane protein</topology>
    </subcellularLocation>
</comment>
<protein>
    <recommendedName>
        <fullName evidence="8">Bcr/CflA family efflux transporter</fullName>
    </recommendedName>
</protein>
<evidence type="ECO:0000313" key="10">
    <source>
        <dbReference type="EMBL" id="KRM32869.1"/>
    </source>
</evidence>
<evidence type="ECO:0000256" key="7">
    <source>
        <dbReference type="ARBA" id="ARBA00023136"/>
    </source>
</evidence>
<dbReference type="GO" id="GO:0005886">
    <property type="term" value="C:plasma membrane"/>
    <property type="evidence" value="ECO:0007669"/>
    <property type="project" value="UniProtKB-SubCell"/>
</dbReference>
<evidence type="ECO:0000256" key="8">
    <source>
        <dbReference type="RuleBase" id="RU365088"/>
    </source>
</evidence>
<dbReference type="PANTHER" id="PTHR23502">
    <property type="entry name" value="MAJOR FACILITATOR SUPERFAMILY"/>
    <property type="match status" value="1"/>
</dbReference>
<dbReference type="Pfam" id="PF07690">
    <property type="entry name" value="MFS_1"/>
    <property type="match status" value="1"/>
</dbReference>
<feature type="transmembrane region" description="Helical" evidence="8">
    <location>
        <begin position="133"/>
        <end position="158"/>
    </location>
</feature>
<organism evidence="10 11">
    <name type="scientific">Agrilactobacillus composti DSM 18527 = JCM 14202</name>
    <dbReference type="NCBI Taxonomy" id="1423734"/>
    <lineage>
        <taxon>Bacteria</taxon>
        <taxon>Bacillati</taxon>
        <taxon>Bacillota</taxon>
        <taxon>Bacilli</taxon>
        <taxon>Lactobacillales</taxon>
        <taxon>Lactobacillaceae</taxon>
        <taxon>Agrilactobacillus</taxon>
    </lineage>
</organism>
<keyword evidence="3 8" id="KW-0813">Transport</keyword>
<dbReference type="Proteomes" id="UP000051236">
    <property type="component" value="Unassembled WGS sequence"/>
</dbReference>
<evidence type="ECO:0000256" key="2">
    <source>
        <dbReference type="ARBA" id="ARBA00006236"/>
    </source>
</evidence>